<reference evidence="2" key="1">
    <citation type="journal article" date="2022" name="IScience">
        <title>Evolution of zygomycete secretomes and the origins of terrestrial fungal ecologies.</title>
        <authorList>
            <person name="Chang Y."/>
            <person name="Wang Y."/>
            <person name="Mondo S."/>
            <person name="Ahrendt S."/>
            <person name="Andreopoulos W."/>
            <person name="Barry K."/>
            <person name="Beard J."/>
            <person name="Benny G.L."/>
            <person name="Blankenship S."/>
            <person name="Bonito G."/>
            <person name="Cuomo C."/>
            <person name="Desiro A."/>
            <person name="Gervers K.A."/>
            <person name="Hundley H."/>
            <person name="Kuo A."/>
            <person name="LaButti K."/>
            <person name="Lang B.F."/>
            <person name="Lipzen A."/>
            <person name="O'Donnell K."/>
            <person name="Pangilinan J."/>
            <person name="Reynolds N."/>
            <person name="Sandor L."/>
            <person name="Smith M.E."/>
            <person name="Tsang A."/>
            <person name="Grigoriev I.V."/>
            <person name="Stajich J.E."/>
            <person name="Spatafora J.W."/>
        </authorList>
    </citation>
    <scope>NUCLEOTIDE SEQUENCE</scope>
    <source>
        <strain evidence="2">RSA 2281</strain>
    </source>
</reference>
<dbReference type="SUPFAM" id="SSF49870">
    <property type="entry name" value="Osmotin, thaumatin-like protein"/>
    <property type="match status" value="1"/>
</dbReference>
<accession>A0AAD5KP39</accession>
<dbReference type="InterPro" id="IPR001938">
    <property type="entry name" value="Thaumatin"/>
</dbReference>
<feature type="disulfide bond" evidence="1">
    <location>
        <begin position="34"/>
        <end position="229"/>
    </location>
</feature>
<dbReference type="SMART" id="SM00205">
    <property type="entry name" value="THN"/>
    <property type="match status" value="1"/>
</dbReference>
<feature type="disulfide bond" evidence="1">
    <location>
        <begin position="170"/>
        <end position="179"/>
    </location>
</feature>
<keyword evidence="3" id="KW-1185">Reference proteome</keyword>
<gene>
    <name evidence="2" type="ORF">BDA99DRAFT_432522</name>
</gene>
<protein>
    <submittedName>
        <fullName evidence="2">Thaumatin</fullName>
    </submittedName>
</protein>
<dbReference type="Gene3D" id="2.60.110.10">
    <property type="entry name" value="Thaumatin"/>
    <property type="match status" value="1"/>
</dbReference>
<dbReference type="PIRSF" id="PIRSF002703">
    <property type="entry name" value="Thaumatin"/>
    <property type="match status" value="1"/>
</dbReference>
<organism evidence="2 3">
    <name type="scientific">Phascolomyces articulosus</name>
    <dbReference type="NCBI Taxonomy" id="60185"/>
    <lineage>
        <taxon>Eukaryota</taxon>
        <taxon>Fungi</taxon>
        <taxon>Fungi incertae sedis</taxon>
        <taxon>Mucoromycota</taxon>
        <taxon>Mucoromycotina</taxon>
        <taxon>Mucoromycetes</taxon>
        <taxon>Mucorales</taxon>
        <taxon>Lichtheimiaceae</taxon>
        <taxon>Phascolomyces</taxon>
    </lineage>
</organism>
<feature type="disulfide bond" evidence="1">
    <location>
        <begin position="150"/>
        <end position="166"/>
    </location>
</feature>
<dbReference type="PROSITE" id="PS51367">
    <property type="entry name" value="THAUMATIN_2"/>
    <property type="match status" value="1"/>
</dbReference>
<keyword evidence="1" id="KW-1015">Disulfide bond</keyword>
<dbReference type="PANTHER" id="PTHR31013:SF2">
    <property type="entry name" value="THAUMATIN-LIKE PROTEIN"/>
    <property type="match status" value="1"/>
</dbReference>
<dbReference type="InterPro" id="IPR037176">
    <property type="entry name" value="Osmotin/thaumatin-like_sf"/>
</dbReference>
<dbReference type="Pfam" id="PF00314">
    <property type="entry name" value="Thaumatin"/>
    <property type="match status" value="1"/>
</dbReference>
<dbReference type="Proteomes" id="UP001209540">
    <property type="component" value="Unassembled WGS sequence"/>
</dbReference>
<dbReference type="AlphaFoldDB" id="A0AAD5KP39"/>
<feature type="disulfide bond" evidence="1">
    <location>
        <begin position="139"/>
        <end position="202"/>
    </location>
</feature>
<feature type="disulfide bond" evidence="1">
    <location>
        <begin position="180"/>
        <end position="189"/>
    </location>
</feature>
<dbReference type="PANTHER" id="PTHR31013">
    <property type="entry name" value="THAUMATIN FAMILY PROTEIN-RELATED"/>
    <property type="match status" value="1"/>
</dbReference>
<comment type="caution">
    <text evidence="2">The sequence shown here is derived from an EMBL/GenBank/DDBJ whole genome shotgun (WGS) entry which is preliminary data.</text>
</comment>
<proteinExistence type="predicted"/>
<evidence type="ECO:0000313" key="3">
    <source>
        <dbReference type="Proteomes" id="UP001209540"/>
    </source>
</evidence>
<sequence>MFVSALTGLAAGAPSAHHLNARAPNPYIVVQNDCNYKLIVGESQNGDLYGSSVDVEAGGKHTFTFDPNWKGRVWGRRSCSGKECNFAGLWAPATLAEVLFKDHAGDDYYDISLVDGYNEPMKMEPINPDKTSKQDFRRCGQPTCVNAPDCAEELQMKDKNGKFIGCQSACSKFRTPEYCCTGKFDENTCKASKYAESFTKACPDAYSFAYDDATSTYLCRADGYKVTFCPK</sequence>
<name>A0AAD5KP39_9FUNG</name>
<evidence type="ECO:0000256" key="1">
    <source>
        <dbReference type="PIRSR" id="PIRSR002703-1"/>
    </source>
</evidence>
<dbReference type="EMBL" id="JAIXMP010000005">
    <property type="protein sequence ID" value="KAI9272751.1"/>
    <property type="molecule type" value="Genomic_DNA"/>
</dbReference>
<reference evidence="2" key="2">
    <citation type="submission" date="2023-02" db="EMBL/GenBank/DDBJ databases">
        <authorList>
            <consortium name="DOE Joint Genome Institute"/>
            <person name="Mondo S.J."/>
            <person name="Chang Y."/>
            <person name="Wang Y."/>
            <person name="Ahrendt S."/>
            <person name="Andreopoulos W."/>
            <person name="Barry K."/>
            <person name="Beard J."/>
            <person name="Benny G.L."/>
            <person name="Blankenship S."/>
            <person name="Bonito G."/>
            <person name="Cuomo C."/>
            <person name="Desiro A."/>
            <person name="Gervers K.A."/>
            <person name="Hundley H."/>
            <person name="Kuo A."/>
            <person name="LaButti K."/>
            <person name="Lang B.F."/>
            <person name="Lipzen A."/>
            <person name="O'Donnell K."/>
            <person name="Pangilinan J."/>
            <person name="Reynolds N."/>
            <person name="Sandor L."/>
            <person name="Smith M.W."/>
            <person name="Tsang A."/>
            <person name="Grigoriev I.V."/>
            <person name="Stajich J.E."/>
            <person name="Spatafora J.W."/>
        </authorList>
    </citation>
    <scope>NUCLEOTIDE SEQUENCE</scope>
    <source>
        <strain evidence="2">RSA 2281</strain>
    </source>
</reference>
<evidence type="ECO:0000313" key="2">
    <source>
        <dbReference type="EMBL" id="KAI9272751.1"/>
    </source>
</evidence>